<gene>
    <name evidence="1" type="ORF">E5S66_10220</name>
</gene>
<dbReference type="AlphaFoldDB" id="A0A5R9PD70"/>
<dbReference type="STRING" id="1123377.GCA_000423885_00049"/>
<dbReference type="EMBL" id="SROY01000004">
    <property type="protein sequence ID" value="TLX21312.1"/>
    <property type="molecule type" value="Genomic_DNA"/>
</dbReference>
<accession>A0A5R9PD70</accession>
<evidence type="ECO:0000313" key="2">
    <source>
        <dbReference type="Proteomes" id="UP000308508"/>
    </source>
</evidence>
<name>A0A5R9PD70_9GAMM</name>
<evidence type="ECO:0000313" key="1">
    <source>
        <dbReference type="EMBL" id="TLX21312.1"/>
    </source>
</evidence>
<proteinExistence type="predicted"/>
<sequence length="155" mass="17010">MRCPAMSKSRRLSNASAPCRFDWLPSRWLTAALLALALLAPFSLLASDLPPIVAWPLALVAGAWGIREVRRHVLQPPRALVIPGGLGEARCDEMPMASLRVRWRGPLGFLCWRDPDGRTRRLVLWPDILPAAARRELKLAMQKREAAGGGASMAG</sequence>
<organism evidence="1 2">
    <name type="scientific">Thermomonas fusca</name>
    <dbReference type="NCBI Taxonomy" id="215690"/>
    <lineage>
        <taxon>Bacteria</taxon>
        <taxon>Pseudomonadati</taxon>
        <taxon>Pseudomonadota</taxon>
        <taxon>Gammaproteobacteria</taxon>
        <taxon>Lysobacterales</taxon>
        <taxon>Lysobacteraceae</taxon>
        <taxon>Thermomonas</taxon>
    </lineage>
</organism>
<comment type="caution">
    <text evidence="1">The sequence shown here is derived from an EMBL/GenBank/DDBJ whole genome shotgun (WGS) entry which is preliminary data.</text>
</comment>
<keyword evidence="2" id="KW-1185">Reference proteome</keyword>
<protein>
    <recommendedName>
        <fullName evidence="3">Toxin CptA</fullName>
    </recommendedName>
</protein>
<reference evidence="1 2" key="1">
    <citation type="submission" date="2019-04" db="EMBL/GenBank/DDBJ databases">
        <authorList>
            <person name="Grouzdev D.S."/>
            <person name="Nazina T.N."/>
        </authorList>
    </citation>
    <scope>NUCLEOTIDE SEQUENCE [LARGE SCALE GENOMIC DNA]</scope>
    <source>
        <strain evidence="1 2">SHC 3-19</strain>
    </source>
</reference>
<evidence type="ECO:0008006" key="3">
    <source>
        <dbReference type="Google" id="ProtNLM"/>
    </source>
</evidence>
<dbReference type="Proteomes" id="UP000308508">
    <property type="component" value="Unassembled WGS sequence"/>
</dbReference>